<organism evidence="1 2">
    <name type="scientific">Ambrosiozyma monospora</name>
    <name type="common">Yeast</name>
    <name type="synonym">Endomycopsis monosporus</name>
    <dbReference type="NCBI Taxonomy" id="43982"/>
    <lineage>
        <taxon>Eukaryota</taxon>
        <taxon>Fungi</taxon>
        <taxon>Dikarya</taxon>
        <taxon>Ascomycota</taxon>
        <taxon>Saccharomycotina</taxon>
        <taxon>Pichiomycetes</taxon>
        <taxon>Pichiales</taxon>
        <taxon>Pichiaceae</taxon>
        <taxon>Ambrosiozyma</taxon>
    </lineage>
</organism>
<dbReference type="EMBL" id="BSXS01014960">
    <property type="protein sequence ID" value="GMF06228.1"/>
    <property type="molecule type" value="Genomic_DNA"/>
</dbReference>
<keyword evidence="2" id="KW-1185">Reference proteome</keyword>
<sequence>MFDSLPIEQYDANMQAYYKKRPFPFGNMKGKVLNKSKFLDDGLDVELIMRRNVPPKYAKYFESPTGNDIDGSRKPIKATTSTTTDKNELSHFDEDSLELVGLRKRKLNRLVQVLQD</sequence>
<name>A0ACB5UAW3_AMBMO</name>
<protein>
    <submittedName>
        <fullName evidence="1">Unnamed protein product</fullName>
    </submittedName>
</protein>
<gene>
    <name evidence="1" type="ORF">Amon02_001261200</name>
</gene>
<dbReference type="Proteomes" id="UP001165064">
    <property type="component" value="Unassembled WGS sequence"/>
</dbReference>
<evidence type="ECO:0000313" key="2">
    <source>
        <dbReference type="Proteomes" id="UP001165064"/>
    </source>
</evidence>
<accession>A0ACB5UAW3</accession>
<reference evidence="1" key="1">
    <citation type="submission" date="2023-04" db="EMBL/GenBank/DDBJ databases">
        <title>Ambrosiozyma monospora NBRC 10751.</title>
        <authorList>
            <person name="Ichikawa N."/>
            <person name="Sato H."/>
            <person name="Tonouchi N."/>
        </authorList>
    </citation>
    <scope>NUCLEOTIDE SEQUENCE</scope>
    <source>
        <strain evidence="1">NBRC 10751</strain>
    </source>
</reference>
<comment type="caution">
    <text evidence="1">The sequence shown here is derived from an EMBL/GenBank/DDBJ whole genome shotgun (WGS) entry which is preliminary data.</text>
</comment>
<evidence type="ECO:0000313" key="1">
    <source>
        <dbReference type="EMBL" id="GMF06228.1"/>
    </source>
</evidence>
<proteinExistence type="predicted"/>